<keyword evidence="1 3" id="KW-0963">Cytoplasm</keyword>
<dbReference type="Proteomes" id="UP000322079">
    <property type="component" value="Chromosome"/>
</dbReference>
<dbReference type="GO" id="GO:0005737">
    <property type="term" value="C:cytoplasm"/>
    <property type="evidence" value="ECO:0007669"/>
    <property type="project" value="UniProtKB-SubCell"/>
</dbReference>
<sequence length="271" mass="28458">MDAIKDDVGAVRLAVRRHRDGAASDATDWVAEEAPVALVFNGISHAVMMATPCDLAELAVGFALSEGIVARRAEIFDVEAESVCGGAEVRLEIAQPAFLAMKERRRSLAGRTGCGVCGIESLGLLDLAPEPIAPPPRPVAADGQAIARAAAGLPPHQHLTRLTGCAHAAAWCALDGTVGKVFEDVGRHNALDKLIGWLAMREIAPGDGFVFLSSRASYELVRKAARVNIPMLATISAPTALAVDIARRAGVTLASFCRQNGFVEYTAQAQA</sequence>
<evidence type="ECO:0000256" key="1">
    <source>
        <dbReference type="ARBA" id="ARBA00022490"/>
    </source>
</evidence>
<proteinExistence type="inferred from homology"/>
<keyword evidence="4" id="KW-0808">Transferase</keyword>
<reference evidence="4 5" key="1">
    <citation type="submission" date="2019-08" db="EMBL/GenBank/DDBJ databases">
        <title>Chromobacterium paludis, a novel bacterium isolated from a Maryland marsh pond.</title>
        <authorList>
            <person name="Blackburn M.B."/>
            <person name="Gundersen-Rindal D.E."/>
        </authorList>
    </citation>
    <scope>NUCLEOTIDE SEQUENCE [LARGE SCALE GENOMIC DNA]</scope>
    <source>
        <strain evidence="5">IIBBL 257-1</strain>
    </source>
</reference>
<evidence type="ECO:0000256" key="3">
    <source>
        <dbReference type="HAMAP-Rule" id="MF_00187"/>
    </source>
</evidence>
<dbReference type="GO" id="GO:0006777">
    <property type="term" value="P:Mo-molybdopterin cofactor biosynthetic process"/>
    <property type="evidence" value="ECO:0007669"/>
    <property type="project" value="UniProtKB-UniRule"/>
</dbReference>
<protein>
    <recommendedName>
        <fullName evidence="3">Sulfur carrier protein FdhD</fullName>
    </recommendedName>
</protein>
<evidence type="ECO:0000313" key="5">
    <source>
        <dbReference type="Proteomes" id="UP000322079"/>
    </source>
</evidence>
<evidence type="ECO:0000313" key="4">
    <source>
        <dbReference type="EMBL" id="QEL54651.1"/>
    </source>
</evidence>
<organism evidence="4 5">
    <name type="scientific">Chromobacterium paludis</name>
    <dbReference type="NCBI Taxonomy" id="2605945"/>
    <lineage>
        <taxon>Bacteria</taxon>
        <taxon>Pseudomonadati</taxon>
        <taxon>Pseudomonadota</taxon>
        <taxon>Betaproteobacteria</taxon>
        <taxon>Neisseriales</taxon>
        <taxon>Chromobacteriaceae</taxon>
        <taxon>Chromobacterium</taxon>
    </lineage>
</organism>
<dbReference type="AlphaFoldDB" id="A0A5C1DD43"/>
<dbReference type="RefSeq" id="WP_149295034.1">
    <property type="nucleotide sequence ID" value="NZ_CP043473.1"/>
</dbReference>
<accession>A0A5C1DD43</accession>
<dbReference type="PANTHER" id="PTHR30592">
    <property type="entry name" value="FORMATE DEHYDROGENASE"/>
    <property type="match status" value="1"/>
</dbReference>
<gene>
    <name evidence="3 4" type="primary">fdhD</name>
    <name evidence="4" type="ORF">FYK34_03270</name>
</gene>
<dbReference type="Gene3D" id="3.10.20.10">
    <property type="match status" value="1"/>
</dbReference>
<evidence type="ECO:0000256" key="2">
    <source>
        <dbReference type="ARBA" id="ARBA00023150"/>
    </source>
</evidence>
<dbReference type="Gene3D" id="3.40.140.10">
    <property type="entry name" value="Cytidine Deaminase, domain 2"/>
    <property type="match status" value="1"/>
</dbReference>
<comment type="function">
    <text evidence="3">Required for formate dehydrogenase (FDH) activity. Acts as a sulfur carrier protein that transfers sulfur from IscS to the molybdenum cofactor prior to its insertion into FDH.</text>
</comment>
<dbReference type="PIRSF" id="PIRSF015626">
    <property type="entry name" value="FdhD"/>
    <property type="match status" value="1"/>
</dbReference>
<keyword evidence="5" id="KW-1185">Reference proteome</keyword>
<dbReference type="GO" id="GO:0097163">
    <property type="term" value="F:sulfur carrier activity"/>
    <property type="evidence" value="ECO:0007669"/>
    <property type="project" value="UniProtKB-UniRule"/>
</dbReference>
<dbReference type="GO" id="GO:0016783">
    <property type="term" value="F:sulfurtransferase activity"/>
    <property type="evidence" value="ECO:0007669"/>
    <property type="project" value="InterPro"/>
</dbReference>
<dbReference type="Pfam" id="PF02634">
    <property type="entry name" value="FdhD-NarQ"/>
    <property type="match status" value="1"/>
</dbReference>
<comment type="similarity">
    <text evidence="3">Belongs to the FdhD family.</text>
</comment>
<comment type="caution">
    <text evidence="3">Lacks conserved residue(s) required for the propagation of feature annotation.</text>
</comment>
<name>A0A5C1DD43_9NEIS</name>
<dbReference type="InterPro" id="IPR003786">
    <property type="entry name" value="FdhD"/>
</dbReference>
<keyword evidence="2 3" id="KW-0501">Molybdenum cofactor biosynthesis</keyword>
<dbReference type="NCBIfam" id="TIGR00129">
    <property type="entry name" value="fdhD_narQ"/>
    <property type="match status" value="1"/>
</dbReference>
<dbReference type="EMBL" id="CP043473">
    <property type="protein sequence ID" value="QEL54651.1"/>
    <property type="molecule type" value="Genomic_DNA"/>
</dbReference>
<dbReference type="KEGG" id="chrm:FYK34_03270"/>
<comment type="subcellular location">
    <subcellularLocation>
        <location evidence="3">Cytoplasm</location>
    </subcellularLocation>
</comment>
<dbReference type="InterPro" id="IPR016193">
    <property type="entry name" value="Cytidine_deaminase-like"/>
</dbReference>
<feature type="active site" description="Cysteine persulfide intermediate" evidence="3">
    <location>
        <position position="114"/>
    </location>
</feature>
<dbReference type="HAMAP" id="MF_00187">
    <property type="entry name" value="FdhD"/>
    <property type="match status" value="1"/>
</dbReference>
<dbReference type="SUPFAM" id="SSF53927">
    <property type="entry name" value="Cytidine deaminase-like"/>
    <property type="match status" value="1"/>
</dbReference>
<dbReference type="PANTHER" id="PTHR30592:SF1">
    <property type="entry name" value="SULFUR CARRIER PROTEIN FDHD"/>
    <property type="match status" value="1"/>
</dbReference>